<proteinExistence type="predicted"/>
<reference evidence="1" key="1">
    <citation type="submission" date="2020-06" db="EMBL/GenBank/DDBJ databases">
        <title>Legume-microbial interactions unlock mineral nutrients during tropical forest succession.</title>
        <authorList>
            <person name="Epihov D.Z."/>
        </authorList>
    </citation>
    <scope>NUCLEOTIDE SEQUENCE [LARGE SCALE GENOMIC DNA]</scope>
    <source>
        <strain evidence="1">Pan2503</strain>
    </source>
</reference>
<dbReference type="AlphaFoldDB" id="A0A7V8SWR1"/>
<sequence>LSERELIRNHVPWTRVVADVKTAHYGRTIELLAFVREHRENLVLKPSDEYGGSGVTLGWETSEAEWDKAIERALTGENGVWIAQERIPTRREVFPYIVPAGRVDYRDMLVDFAPYLFRGKLCGFLTRLSSTGLANVTSGGGQVPAFCVSPKT</sequence>
<feature type="non-terminal residue" evidence="1">
    <location>
        <position position="1"/>
    </location>
</feature>
<dbReference type="EMBL" id="JACDQQ010000768">
    <property type="protein sequence ID" value="MBA0084917.1"/>
    <property type="molecule type" value="Genomic_DNA"/>
</dbReference>
<name>A0A7V8SWR1_9BACT</name>
<organism evidence="1 2">
    <name type="scientific">Candidatus Acidiferrum panamense</name>
    <dbReference type="NCBI Taxonomy" id="2741543"/>
    <lineage>
        <taxon>Bacteria</taxon>
        <taxon>Pseudomonadati</taxon>
        <taxon>Acidobacteriota</taxon>
        <taxon>Terriglobia</taxon>
        <taxon>Candidatus Acidiferrales</taxon>
        <taxon>Candidatus Acidiferrum</taxon>
    </lineage>
</organism>
<dbReference type="SUPFAM" id="SSF56059">
    <property type="entry name" value="Glutathione synthetase ATP-binding domain-like"/>
    <property type="match status" value="1"/>
</dbReference>
<comment type="caution">
    <text evidence="1">The sequence shown here is derived from an EMBL/GenBank/DDBJ whole genome shotgun (WGS) entry which is preliminary data.</text>
</comment>
<dbReference type="Gene3D" id="3.30.1490.270">
    <property type="match status" value="1"/>
</dbReference>
<accession>A0A7V8SWR1</accession>
<evidence type="ECO:0000313" key="1">
    <source>
        <dbReference type="EMBL" id="MBA0084917.1"/>
    </source>
</evidence>
<gene>
    <name evidence="1" type="ORF">HRJ53_07975</name>
</gene>
<protein>
    <recommendedName>
        <fullName evidence="3">Circularly permuted type 2 ATP-grasp protein</fullName>
    </recommendedName>
</protein>
<evidence type="ECO:0008006" key="3">
    <source>
        <dbReference type="Google" id="ProtNLM"/>
    </source>
</evidence>
<dbReference type="Proteomes" id="UP000567293">
    <property type="component" value="Unassembled WGS sequence"/>
</dbReference>
<keyword evidence="2" id="KW-1185">Reference proteome</keyword>
<evidence type="ECO:0000313" key="2">
    <source>
        <dbReference type="Proteomes" id="UP000567293"/>
    </source>
</evidence>